<evidence type="ECO:0000256" key="1">
    <source>
        <dbReference type="SAM" id="MobiDB-lite"/>
    </source>
</evidence>
<evidence type="ECO:0000313" key="2">
    <source>
        <dbReference type="EMBL" id="KKL11659.1"/>
    </source>
</evidence>
<reference evidence="2" key="1">
    <citation type="journal article" date="2015" name="Nature">
        <title>Complex archaea that bridge the gap between prokaryotes and eukaryotes.</title>
        <authorList>
            <person name="Spang A."/>
            <person name="Saw J.H."/>
            <person name="Jorgensen S.L."/>
            <person name="Zaremba-Niedzwiedzka K."/>
            <person name="Martijn J."/>
            <person name="Lind A.E."/>
            <person name="van Eijk R."/>
            <person name="Schleper C."/>
            <person name="Guy L."/>
            <person name="Ettema T.J."/>
        </authorList>
    </citation>
    <scope>NUCLEOTIDE SEQUENCE</scope>
</reference>
<accession>A0A0F9APZ5</accession>
<sequence length="178" mass="19741">MPRKRQIDPDIWKSEQFLSLSRDGRLLFICMFSNADDDGRLHGSGLSLKILAFPVDDLSVSDVATLRDNIGEQGLCQIYNVDGYDYVSLPKFKKHQYISHYYPSKLPAPPTTGPPQEHDRKGTGTFPPQSNPNDNEDGIDNDIGNGVEDDIGDGVDNGANTPPLPPVSKEDKKTIEIW</sequence>
<feature type="region of interest" description="Disordered" evidence="1">
    <location>
        <begin position="104"/>
        <end position="178"/>
    </location>
</feature>
<dbReference type="EMBL" id="LAZR01041560">
    <property type="protein sequence ID" value="KKL11659.1"/>
    <property type="molecule type" value="Genomic_DNA"/>
</dbReference>
<feature type="compositionally biased region" description="Basic and acidic residues" evidence="1">
    <location>
        <begin position="168"/>
        <end position="178"/>
    </location>
</feature>
<protein>
    <submittedName>
        <fullName evidence="2">Uncharacterized protein</fullName>
    </submittedName>
</protein>
<proteinExistence type="predicted"/>
<organism evidence="2">
    <name type="scientific">marine sediment metagenome</name>
    <dbReference type="NCBI Taxonomy" id="412755"/>
    <lineage>
        <taxon>unclassified sequences</taxon>
        <taxon>metagenomes</taxon>
        <taxon>ecological metagenomes</taxon>
    </lineage>
</organism>
<name>A0A0F9APZ5_9ZZZZ</name>
<feature type="non-terminal residue" evidence="2">
    <location>
        <position position="178"/>
    </location>
</feature>
<comment type="caution">
    <text evidence="2">The sequence shown here is derived from an EMBL/GenBank/DDBJ whole genome shotgun (WGS) entry which is preliminary data.</text>
</comment>
<dbReference type="AlphaFoldDB" id="A0A0F9APZ5"/>
<gene>
    <name evidence="2" type="ORF">LCGC14_2543540</name>
</gene>